<dbReference type="Proteomes" id="UP000245423">
    <property type="component" value="Chromosome 1"/>
</dbReference>
<evidence type="ECO:0000313" key="2">
    <source>
        <dbReference type="Proteomes" id="UP000245423"/>
    </source>
</evidence>
<keyword evidence="2" id="KW-1185">Reference proteome</keyword>
<sequence length="49" mass="5918">MIILSKIYYTPKEYIMYVKANYENSKISYEEMKETLEFIGLKPEELGYI</sequence>
<gene>
    <name evidence="1" type="ORF">CUESP1_2164</name>
</gene>
<dbReference type="RefSeq" id="WP_005584643.1">
    <property type="nucleotide sequence ID" value="NZ_LT669839.1"/>
</dbReference>
<dbReference type="EMBL" id="LT669839">
    <property type="protein sequence ID" value="SHD77518.1"/>
    <property type="molecule type" value="Genomic_DNA"/>
</dbReference>
<dbReference type="AlphaFoldDB" id="M1ZAP2"/>
<reference evidence="1 2" key="1">
    <citation type="submission" date="2016-11" db="EMBL/GenBank/DDBJ databases">
        <authorList>
            <person name="Manzoor S."/>
        </authorList>
    </citation>
    <scope>NUCLEOTIDE SEQUENCE [LARGE SCALE GENOMIC DNA]</scope>
    <source>
        <strain evidence="1">Clostridium ultunense strain Esp</strain>
    </source>
</reference>
<name>M1ZAP2_9FIRM</name>
<protein>
    <submittedName>
        <fullName evidence="1">Uncharacterized protein</fullName>
    </submittedName>
</protein>
<dbReference type="HOGENOM" id="CLU_3134401_0_0_9"/>
<accession>M1ZAP2</accession>
<proteinExistence type="predicted"/>
<evidence type="ECO:0000313" key="1">
    <source>
        <dbReference type="EMBL" id="SHD77518.1"/>
    </source>
</evidence>
<organism evidence="1 2">
    <name type="scientific">[Clostridium] ultunense Esp</name>
    <dbReference type="NCBI Taxonomy" id="1288971"/>
    <lineage>
        <taxon>Bacteria</taxon>
        <taxon>Bacillati</taxon>
        <taxon>Bacillota</taxon>
        <taxon>Tissierellia</taxon>
        <taxon>Tissierellales</taxon>
        <taxon>Tepidimicrobiaceae</taxon>
        <taxon>Schnuerera</taxon>
    </lineage>
</organism>